<dbReference type="Pfam" id="PF04365">
    <property type="entry name" value="BrnT_toxin"/>
    <property type="match status" value="1"/>
</dbReference>
<dbReference type="Proteomes" id="UP000241954">
    <property type="component" value="Unassembled WGS sequence"/>
</dbReference>
<dbReference type="GeneID" id="93550014"/>
<name>A0A0D8PUC0_9GAMM</name>
<dbReference type="InterPro" id="IPR038573">
    <property type="entry name" value="BrnT_sf"/>
</dbReference>
<keyword evidence="3" id="KW-1185">Reference proteome</keyword>
<dbReference type="STRING" id="56192.UB38_15045"/>
<dbReference type="RefSeq" id="WP_045037152.1">
    <property type="nucleotide sequence ID" value="NZ_CAMQYU010000136.1"/>
</dbReference>
<dbReference type="InterPro" id="IPR007460">
    <property type="entry name" value="BrnT_toxin"/>
</dbReference>
<accession>A0A0D8PUC0</accession>
<dbReference type="EMBL" id="PYLW01000035">
    <property type="protein sequence ID" value="PSV89138.1"/>
    <property type="molecule type" value="Genomic_DNA"/>
</dbReference>
<gene>
    <name evidence="1" type="ORF">C9I88_19120</name>
    <name evidence="2" type="ORF">C9J52_12305</name>
</gene>
<dbReference type="Gene3D" id="3.10.450.530">
    <property type="entry name" value="Ribonuclease toxin, BrnT, of type II toxin-antitoxin system"/>
    <property type="match status" value="1"/>
</dbReference>
<evidence type="ECO:0000313" key="1">
    <source>
        <dbReference type="EMBL" id="PSV89138.1"/>
    </source>
</evidence>
<protein>
    <submittedName>
        <fullName evidence="1">BrnT family toxin</fullName>
    </submittedName>
</protein>
<dbReference type="AlphaFoldDB" id="A0A0D8PUC0"/>
<dbReference type="Proteomes" id="UP000241190">
    <property type="component" value="Unassembled WGS sequence"/>
</dbReference>
<organism evidence="1 4">
    <name type="scientific">Photobacterium iliopiscarium</name>
    <dbReference type="NCBI Taxonomy" id="56192"/>
    <lineage>
        <taxon>Bacteria</taxon>
        <taxon>Pseudomonadati</taxon>
        <taxon>Pseudomonadota</taxon>
        <taxon>Gammaproteobacteria</taxon>
        <taxon>Vibrionales</taxon>
        <taxon>Vibrionaceae</taxon>
        <taxon>Photobacterium</taxon>
    </lineage>
</organism>
<sequence>MSYLQFEWDPNKAESNIRKHGITFIEAESVFSDECARVIPDPDSSYGEERFIIMGLSEKHNTLVVCHCYRGDDERIRIISARKAEKRERKQYEEFRYA</sequence>
<evidence type="ECO:0000313" key="4">
    <source>
        <dbReference type="Proteomes" id="UP000241954"/>
    </source>
</evidence>
<reference evidence="1 4" key="1">
    <citation type="submission" date="2018-01" db="EMBL/GenBank/DDBJ databases">
        <title>Whole genome sequencing of Histamine producing bacteria.</title>
        <authorList>
            <person name="Butler K."/>
        </authorList>
    </citation>
    <scope>NUCLEOTIDE SEQUENCE [LARGE SCALE GENOMIC DNA]</scope>
    <source>
        <strain evidence="2 3">ATCC 51761</strain>
        <strain evidence="1 4">NCIMB 13481</strain>
    </source>
</reference>
<dbReference type="OrthoDB" id="9802417at2"/>
<evidence type="ECO:0000313" key="2">
    <source>
        <dbReference type="EMBL" id="PSW95062.1"/>
    </source>
</evidence>
<evidence type="ECO:0000313" key="3">
    <source>
        <dbReference type="Proteomes" id="UP000241190"/>
    </source>
</evidence>
<dbReference type="EMBL" id="PYOP01000019">
    <property type="protein sequence ID" value="PSW95062.1"/>
    <property type="molecule type" value="Genomic_DNA"/>
</dbReference>
<comment type="caution">
    <text evidence="1">The sequence shown here is derived from an EMBL/GenBank/DDBJ whole genome shotgun (WGS) entry which is preliminary data.</text>
</comment>
<proteinExistence type="predicted"/>